<dbReference type="Gene3D" id="1.20.1600.10">
    <property type="entry name" value="Outer membrane efflux proteins (OEP)"/>
    <property type="match status" value="1"/>
</dbReference>
<evidence type="ECO:0000256" key="4">
    <source>
        <dbReference type="ARBA" id="ARBA00022452"/>
    </source>
</evidence>
<keyword evidence="3" id="KW-0813">Transport</keyword>
<keyword evidence="5" id="KW-0812">Transmembrane</keyword>
<protein>
    <submittedName>
        <fullName evidence="9">Outer membrane protein</fullName>
    </submittedName>
</protein>
<dbReference type="NCBIfam" id="TIGR01844">
    <property type="entry name" value="type_I_sec_TolC"/>
    <property type="match status" value="1"/>
</dbReference>
<evidence type="ECO:0000256" key="6">
    <source>
        <dbReference type="ARBA" id="ARBA00023136"/>
    </source>
</evidence>
<dbReference type="GO" id="GO:0015288">
    <property type="term" value="F:porin activity"/>
    <property type="evidence" value="ECO:0007669"/>
    <property type="project" value="TreeGrafter"/>
</dbReference>
<dbReference type="SUPFAM" id="SSF56954">
    <property type="entry name" value="Outer membrane efflux proteins (OEP)"/>
    <property type="match status" value="1"/>
</dbReference>
<comment type="similarity">
    <text evidence="2">Belongs to the outer membrane factor (OMF) (TC 1.B.17) family.</text>
</comment>
<dbReference type="AlphaFoldDB" id="A0A1M5A4I6"/>
<keyword evidence="7" id="KW-0998">Cell outer membrane</keyword>
<dbReference type="RefSeq" id="WP_073356180.1">
    <property type="nucleotide sequence ID" value="NZ_FQUZ01000016.1"/>
</dbReference>
<accession>A0A1M5A4I6</accession>
<sequence>MPFSLLPSGIASRTTVCSRLRSASVLLAVGCALHGNLQAQSLLELVQATTGYDAPWQAALAEYEASQRRSDQARAALLPSVGVGAELSRSHTRLHPLDARHSASTHSTALTASQALYRPGERIQWSQSKLAAEQSQTRLDTAAQDLILRVAQAYFDVLAAQDALAVVQAQKAAITEQLAFAQRNFEVGNATITDTREAQAQFDLATAQEISALNTLQVRQLTLEQVTGVTAARPAPLVADASLPRMDEHDVIAWVSRAQEQQPQIRQALLAVDIARLETQRAETGHLPTVDLSARLSHSENPNGTITAPTPGTRTQQGSVGVQLNLPLFAGFAVQNRVRETLALEKQASAQLQQARRQTVQNTQTAFFNLQSGLSQITALQAAEASSLSALEANQLGYQVGVRINIDVLNAQSQLYQTRRDLAQARYQVLLGHLQLEHAAGTLDMDSVRRINALLQPAAAHP</sequence>
<dbReference type="PANTHER" id="PTHR30026:SF20">
    <property type="entry name" value="OUTER MEMBRANE PROTEIN TOLC"/>
    <property type="match status" value="1"/>
</dbReference>
<dbReference type="STRING" id="1122156.SAMN02745117_01596"/>
<keyword evidence="10" id="KW-1185">Reference proteome</keyword>
<dbReference type="InterPro" id="IPR010130">
    <property type="entry name" value="T1SS_OMP_TolC"/>
</dbReference>
<evidence type="ECO:0000256" key="3">
    <source>
        <dbReference type="ARBA" id="ARBA00022448"/>
    </source>
</evidence>
<dbReference type="InterPro" id="IPR051906">
    <property type="entry name" value="TolC-like"/>
</dbReference>
<feature type="region of interest" description="Disordered" evidence="8">
    <location>
        <begin position="296"/>
        <end position="317"/>
    </location>
</feature>
<dbReference type="GO" id="GO:0015562">
    <property type="term" value="F:efflux transmembrane transporter activity"/>
    <property type="evidence" value="ECO:0007669"/>
    <property type="project" value="InterPro"/>
</dbReference>
<evidence type="ECO:0000256" key="2">
    <source>
        <dbReference type="ARBA" id="ARBA00007613"/>
    </source>
</evidence>
<dbReference type="InterPro" id="IPR003423">
    <property type="entry name" value="OMP_efflux"/>
</dbReference>
<keyword evidence="4" id="KW-1134">Transmembrane beta strand</keyword>
<evidence type="ECO:0000256" key="8">
    <source>
        <dbReference type="SAM" id="MobiDB-lite"/>
    </source>
</evidence>
<dbReference type="PANTHER" id="PTHR30026">
    <property type="entry name" value="OUTER MEMBRANE PROTEIN TOLC"/>
    <property type="match status" value="1"/>
</dbReference>
<dbReference type="EMBL" id="FQUZ01000016">
    <property type="protein sequence ID" value="SHF25007.1"/>
    <property type="molecule type" value="Genomic_DNA"/>
</dbReference>
<dbReference type="Pfam" id="PF02321">
    <property type="entry name" value="OEP"/>
    <property type="match status" value="2"/>
</dbReference>
<gene>
    <name evidence="9" type="ORF">SAMN02745117_01596</name>
</gene>
<proteinExistence type="inferred from homology"/>
<reference evidence="9 10" key="1">
    <citation type="submission" date="2016-11" db="EMBL/GenBank/DDBJ databases">
        <authorList>
            <person name="Jaros S."/>
            <person name="Januszkiewicz K."/>
            <person name="Wedrychowicz H."/>
        </authorList>
    </citation>
    <scope>NUCLEOTIDE SEQUENCE [LARGE SCALE GENOMIC DNA]</scope>
    <source>
        <strain evidence="9 10">DSM 16112</strain>
    </source>
</reference>
<evidence type="ECO:0000256" key="7">
    <source>
        <dbReference type="ARBA" id="ARBA00023237"/>
    </source>
</evidence>
<dbReference type="GO" id="GO:1990281">
    <property type="term" value="C:efflux pump complex"/>
    <property type="evidence" value="ECO:0007669"/>
    <property type="project" value="TreeGrafter"/>
</dbReference>
<comment type="subcellular location">
    <subcellularLocation>
        <location evidence="1">Cell outer membrane</location>
    </subcellularLocation>
</comment>
<feature type="compositionally biased region" description="Polar residues" evidence="8">
    <location>
        <begin position="299"/>
        <end position="317"/>
    </location>
</feature>
<dbReference type="OrthoDB" id="9813458at2"/>
<organism evidence="9 10">
    <name type="scientific">Lampropedia hyalina DSM 16112</name>
    <dbReference type="NCBI Taxonomy" id="1122156"/>
    <lineage>
        <taxon>Bacteria</taxon>
        <taxon>Pseudomonadati</taxon>
        <taxon>Pseudomonadota</taxon>
        <taxon>Betaproteobacteria</taxon>
        <taxon>Burkholderiales</taxon>
        <taxon>Comamonadaceae</taxon>
        <taxon>Lampropedia</taxon>
    </lineage>
</organism>
<evidence type="ECO:0000313" key="10">
    <source>
        <dbReference type="Proteomes" id="UP000184327"/>
    </source>
</evidence>
<dbReference type="Proteomes" id="UP000184327">
    <property type="component" value="Unassembled WGS sequence"/>
</dbReference>
<evidence type="ECO:0000256" key="1">
    <source>
        <dbReference type="ARBA" id="ARBA00004442"/>
    </source>
</evidence>
<evidence type="ECO:0000313" key="9">
    <source>
        <dbReference type="EMBL" id="SHF25007.1"/>
    </source>
</evidence>
<keyword evidence="6" id="KW-0472">Membrane</keyword>
<dbReference type="GO" id="GO:0009279">
    <property type="term" value="C:cell outer membrane"/>
    <property type="evidence" value="ECO:0007669"/>
    <property type="project" value="UniProtKB-SubCell"/>
</dbReference>
<evidence type="ECO:0000256" key="5">
    <source>
        <dbReference type="ARBA" id="ARBA00022692"/>
    </source>
</evidence>
<name>A0A1M5A4I6_9BURK</name>